<protein>
    <recommendedName>
        <fullName evidence="3">YlzJ-like protein</fullName>
    </recommendedName>
</protein>
<sequence>MTIYTSMPLELVLAGMTDDRDPLVELELDGALLQIEPVAPGIGKVVRLIHAPLQQYLNPKYYPGSLIAYPASPS</sequence>
<evidence type="ECO:0000313" key="2">
    <source>
        <dbReference type="Proteomes" id="UP000005387"/>
    </source>
</evidence>
<reference evidence="1 2" key="1">
    <citation type="submission" date="2010-07" db="EMBL/GenBank/DDBJ databases">
        <title>The draft genome of Paenibacillus curdlanolyticus YK9.</title>
        <authorList>
            <consortium name="US DOE Joint Genome Institute (JGI-PGF)"/>
            <person name="Lucas S."/>
            <person name="Copeland A."/>
            <person name="Lapidus A."/>
            <person name="Cheng J.-F."/>
            <person name="Bruce D."/>
            <person name="Goodwin L."/>
            <person name="Pitluck S."/>
            <person name="Land M.L."/>
            <person name="Hauser L."/>
            <person name="Chang Y.-J."/>
            <person name="Jeffries C."/>
            <person name="Anderson I.J."/>
            <person name="Johnson E."/>
            <person name="Loganathan U."/>
            <person name="Mulhopadhyay B."/>
            <person name="Kyrpides N."/>
            <person name="Woyke T.J."/>
        </authorList>
    </citation>
    <scope>NUCLEOTIDE SEQUENCE [LARGE SCALE GENOMIC DNA]</scope>
    <source>
        <strain evidence="1 2">YK9</strain>
    </source>
</reference>
<dbReference type="EMBL" id="AEDD01000001">
    <property type="protein sequence ID" value="EFM13121.1"/>
    <property type="molecule type" value="Genomic_DNA"/>
</dbReference>
<keyword evidence="2" id="KW-1185">Reference proteome</keyword>
<dbReference type="InterPro" id="IPR025619">
    <property type="entry name" value="YlzJ"/>
</dbReference>
<dbReference type="AlphaFoldDB" id="E0I4A7"/>
<name>E0I4A7_9BACL</name>
<gene>
    <name evidence="1" type="ORF">PaecuDRAFT_0632</name>
</gene>
<evidence type="ECO:0000313" key="1">
    <source>
        <dbReference type="EMBL" id="EFM13121.1"/>
    </source>
</evidence>
<dbReference type="RefSeq" id="WP_006036647.1">
    <property type="nucleotide sequence ID" value="NZ_AEDD01000001.1"/>
</dbReference>
<dbReference type="Pfam" id="PF14035">
    <property type="entry name" value="YlzJ"/>
    <property type="match status" value="1"/>
</dbReference>
<evidence type="ECO:0008006" key="3">
    <source>
        <dbReference type="Google" id="ProtNLM"/>
    </source>
</evidence>
<accession>E0I4A7</accession>
<dbReference type="STRING" id="717606.PaecuDRAFT_0632"/>
<proteinExistence type="predicted"/>
<dbReference type="OrthoDB" id="1683573at2"/>
<organism evidence="1 2">
    <name type="scientific">Paenibacillus curdlanolyticus YK9</name>
    <dbReference type="NCBI Taxonomy" id="717606"/>
    <lineage>
        <taxon>Bacteria</taxon>
        <taxon>Bacillati</taxon>
        <taxon>Bacillota</taxon>
        <taxon>Bacilli</taxon>
        <taxon>Bacillales</taxon>
        <taxon>Paenibacillaceae</taxon>
        <taxon>Paenibacillus</taxon>
    </lineage>
</organism>
<dbReference type="Proteomes" id="UP000005387">
    <property type="component" value="Unassembled WGS sequence"/>
</dbReference>